<protein>
    <submittedName>
        <fullName evidence="1">Uncharacterized protein</fullName>
    </submittedName>
</protein>
<proteinExistence type="predicted"/>
<comment type="caution">
    <text evidence="1">The sequence shown here is derived from an EMBL/GenBank/DDBJ whole genome shotgun (WGS) entry which is preliminary data.</text>
</comment>
<keyword evidence="2" id="KW-1185">Reference proteome</keyword>
<dbReference type="EMBL" id="JYDP01000003">
    <property type="protein sequence ID" value="KRZ18318.1"/>
    <property type="molecule type" value="Genomic_DNA"/>
</dbReference>
<organism evidence="1 2">
    <name type="scientific">Trichinella zimbabwensis</name>
    <dbReference type="NCBI Taxonomy" id="268475"/>
    <lineage>
        <taxon>Eukaryota</taxon>
        <taxon>Metazoa</taxon>
        <taxon>Ecdysozoa</taxon>
        <taxon>Nematoda</taxon>
        <taxon>Enoplea</taxon>
        <taxon>Dorylaimia</taxon>
        <taxon>Trichinellida</taxon>
        <taxon>Trichinellidae</taxon>
        <taxon>Trichinella</taxon>
    </lineage>
</organism>
<dbReference type="Proteomes" id="UP000055024">
    <property type="component" value="Unassembled WGS sequence"/>
</dbReference>
<dbReference type="AlphaFoldDB" id="A0A0V1I629"/>
<gene>
    <name evidence="1" type="ORF">T11_4658</name>
</gene>
<reference evidence="1 2" key="1">
    <citation type="submission" date="2015-01" db="EMBL/GenBank/DDBJ databases">
        <title>Evolution of Trichinella species and genotypes.</title>
        <authorList>
            <person name="Korhonen P.K."/>
            <person name="Edoardo P."/>
            <person name="Giuseppe L.R."/>
            <person name="Gasser R.B."/>
        </authorList>
    </citation>
    <scope>NUCLEOTIDE SEQUENCE [LARGE SCALE GENOMIC DNA]</scope>
    <source>
        <strain evidence="1">ISS1029</strain>
    </source>
</reference>
<evidence type="ECO:0000313" key="1">
    <source>
        <dbReference type="EMBL" id="KRZ18318.1"/>
    </source>
</evidence>
<evidence type="ECO:0000313" key="2">
    <source>
        <dbReference type="Proteomes" id="UP000055024"/>
    </source>
</evidence>
<accession>A0A0V1I629</accession>
<name>A0A0V1I629_9BILA</name>
<sequence length="74" mass="8643">MNNRRYFCVISRIGNKHLPNIETTKQMYHAMFIHFCMTSRGDNENCIIVFFCCNCIHQMSSRIGTCTSHILGRP</sequence>